<dbReference type="Proteomes" id="UP000245252">
    <property type="component" value="Unassembled WGS sequence"/>
</dbReference>
<protein>
    <submittedName>
        <fullName evidence="1">Uncharacterized protein</fullName>
    </submittedName>
</protein>
<proteinExistence type="predicted"/>
<organism evidence="1 2">
    <name type="scientific">Metarhizobium album</name>
    <dbReference type="NCBI Taxonomy" id="2182425"/>
    <lineage>
        <taxon>Bacteria</taxon>
        <taxon>Pseudomonadati</taxon>
        <taxon>Pseudomonadota</taxon>
        <taxon>Alphaproteobacteria</taxon>
        <taxon>Hyphomicrobiales</taxon>
        <taxon>Rhizobiaceae</taxon>
        <taxon>Metarhizobium</taxon>
    </lineage>
</organism>
<dbReference type="OrthoDB" id="8417870at2"/>
<comment type="caution">
    <text evidence="1">The sequence shown here is derived from an EMBL/GenBank/DDBJ whole genome shotgun (WGS) entry which is preliminary data.</text>
</comment>
<reference evidence="1 2" key="1">
    <citation type="submission" date="2018-05" db="EMBL/GenBank/DDBJ databases">
        <title>The draft genome of strain NS-104.</title>
        <authorList>
            <person name="Hang P."/>
            <person name="Jiang J."/>
        </authorList>
    </citation>
    <scope>NUCLEOTIDE SEQUENCE [LARGE SCALE GENOMIC DNA]</scope>
    <source>
        <strain evidence="1 2">NS-104</strain>
    </source>
</reference>
<sequence>MVLRRSLVTPLLSAVFVGLLALPVSAGDRHHRHHADRSSGIVHSGLPSIIPGLGTYAGAISGRKVRGNGIYFSYDGYLSRNGAAGYRRPAAKIIDVSAKKSACSYEAGVCVVRP</sequence>
<dbReference type="EMBL" id="QFBC01000007">
    <property type="protein sequence ID" value="PWE55117.1"/>
    <property type="molecule type" value="Genomic_DNA"/>
</dbReference>
<dbReference type="AlphaFoldDB" id="A0A2U2DP79"/>
<evidence type="ECO:0000313" key="2">
    <source>
        <dbReference type="Proteomes" id="UP000245252"/>
    </source>
</evidence>
<gene>
    <name evidence="1" type="ORF">DEM27_16875</name>
</gene>
<evidence type="ECO:0000313" key="1">
    <source>
        <dbReference type="EMBL" id="PWE55117.1"/>
    </source>
</evidence>
<keyword evidence="2" id="KW-1185">Reference proteome</keyword>
<accession>A0A2U2DP79</accession>
<dbReference type="RefSeq" id="WP_109459415.1">
    <property type="nucleotide sequence ID" value="NZ_QFBC01000007.1"/>
</dbReference>
<name>A0A2U2DP79_9HYPH</name>